<dbReference type="Gene3D" id="3.40.140.10">
    <property type="entry name" value="Cytidine Deaminase, domain 2"/>
    <property type="match status" value="1"/>
</dbReference>
<keyword evidence="2" id="KW-0479">Metal-binding</keyword>
<dbReference type="EMBL" id="JAFMYW010000007">
    <property type="protein sequence ID" value="MBO0951180.1"/>
    <property type="molecule type" value="Genomic_DNA"/>
</dbReference>
<dbReference type="Proteomes" id="UP000664628">
    <property type="component" value="Unassembled WGS sequence"/>
</dbReference>
<sequence>MKSINPAFLLFQIPGGGRLKISDQALDKMLSFRQLNLEDCEAGGVMLGRLLIDSNDVVIDEVTVPMCQDKRSRFAFYRHKRGHQAVINQRWHSSNGTCIYLGEWHTHPEPVPTPSTTDRNDWRRKLRADRFEKSLFFVIVGTHETKMWVGEKQCQLVQHMENITPDT</sequence>
<evidence type="ECO:0000256" key="4">
    <source>
        <dbReference type="ARBA" id="ARBA00022833"/>
    </source>
</evidence>
<comment type="caution">
    <text evidence="7">The sequence shown here is derived from an EMBL/GenBank/DDBJ whole genome shotgun (WGS) entry which is preliminary data.</text>
</comment>
<evidence type="ECO:0000256" key="2">
    <source>
        <dbReference type="ARBA" id="ARBA00022723"/>
    </source>
</evidence>
<protein>
    <submittedName>
        <fullName evidence="7">Mov34/MPN/PAD-1 family protein</fullName>
    </submittedName>
</protein>
<keyword evidence="5" id="KW-0482">Metalloprotease</keyword>
<evidence type="ECO:0000313" key="7">
    <source>
        <dbReference type="EMBL" id="MBO0951180.1"/>
    </source>
</evidence>
<feature type="domain" description="JAB" evidence="6">
    <location>
        <begin position="40"/>
        <end position="146"/>
    </location>
</feature>
<evidence type="ECO:0000313" key="8">
    <source>
        <dbReference type="Proteomes" id="UP000664628"/>
    </source>
</evidence>
<evidence type="ECO:0000256" key="3">
    <source>
        <dbReference type="ARBA" id="ARBA00022801"/>
    </source>
</evidence>
<accession>A0ABS3JMG2</accession>
<dbReference type="RefSeq" id="WP_207331135.1">
    <property type="nucleotide sequence ID" value="NZ_JAFMYW010000007.1"/>
</dbReference>
<evidence type="ECO:0000256" key="5">
    <source>
        <dbReference type="ARBA" id="ARBA00023049"/>
    </source>
</evidence>
<dbReference type="InterPro" id="IPR028090">
    <property type="entry name" value="JAB_dom_prok"/>
</dbReference>
<gene>
    <name evidence="7" type="ORF">J2I46_21520</name>
</gene>
<organism evidence="7 8">
    <name type="scientific">Fibrella forsythiae</name>
    <dbReference type="NCBI Taxonomy" id="2817061"/>
    <lineage>
        <taxon>Bacteria</taxon>
        <taxon>Pseudomonadati</taxon>
        <taxon>Bacteroidota</taxon>
        <taxon>Cytophagia</taxon>
        <taxon>Cytophagales</taxon>
        <taxon>Spirosomataceae</taxon>
        <taxon>Fibrella</taxon>
    </lineage>
</organism>
<proteinExistence type="predicted"/>
<keyword evidence="8" id="KW-1185">Reference proteome</keyword>
<dbReference type="SUPFAM" id="SSF102712">
    <property type="entry name" value="JAB1/MPN domain"/>
    <property type="match status" value="1"/>
</dbReference>
<keyword evidence="3" id="KW-0378">Hydrolase</keyword>
<name>A0ABS3JMG2_9BACT</name>
<keyword evidence="1" id="KW-0645">Protease</keyword>
<dbReference type="Pfam" id="PF14464">
    <property type="entry name" value="Prok-JAB"/>
    <property type="match status" value="1"/>
</dbReference>
<reference evidence="7 8" key="1">
    <citation type="submission" date="2021-03" db="EMBL/GenBank/DDBJ databases">
        <title>Fibrella sp. HMF5405 genome sequencing and assembly.</title>
        <authorList>
            <person name="Kang H."/>
            <person name="Kim H."/>
            <person name="Bae S."/>
            <person name="Joh K."/>
        </authorList>
    </citation>
    <scope>NUCLEOTIDE SEQUENCE [LARGE SCALE GENOMIC DNA]</scope>
    <source>
        <strain evidence="7 8">HMF5405</strain>
    </source>
</reference>
<evidence type="ECO:0000259" key="6">
    <source>
        <dbReference type="Pfam" id="PF14464"/>
    </source>
</evidence>
<keyword evidence="4" id="KW-0862">Zinc</keyword>
<evidence type="ECO:0000256" key="1">
    <source>
        <dbReference type="ARBA" id="ARBA00022670"/>
    </source>
</evidence>